<dbReference type="Proteomes" id="UP000664218">
    <property type="component" value="Unassembled WGS sequence"/>
</dbReference>
<protein>
    <submittedName>
        <fullName evidence="1">Uncharacterized protein</fullName>
    </submittedName>
</protein>
<sequence length="112" mass="12970">MRFEKYIYKIIAIVICLISLSPIKLSHANSLNIENINITDPYIIRNELSISAKITGSDQMLYQFWVKDLSTNLWTMIQDYSEKNTAKWTPEKTGEYLYGVHVKDSLSQASFD</sequence>
<dbReference type="EMBL" id="JAFNJU010000002">
    <property type="protein sequence ID" value="MBO1263988.1"/>
    <property type="molecule type" value="Genomic_DNA"/>
</dbReference>
<evidence type="ECO:0000313" key="1">
    <source>
        <dbReference type="EMBL" id="MBO1263988.1"/>
    </source>
</evidence>
<evidence type="ECO:0000313" key="2">
    <source>
        <dbReference type="Proteomes" id="UP000664218"/>
    </source>
</evidence>
<accession>A0A939H8L1</accession>
<feature type="non-terminal residue" evidence="1">
    <location>
        <position position="112"/>
    </location>
</feature>
<proteinExistence type="predicted"/>
<comment type="caution">
    <text evidence="1">The sequence shown here is derived from an EMBL/GenBank/DDBJ whole genome shotgun (WGS) entry which is preliminary data.</text>
</comment>
<reference evidence="1" key="1">
    <citation type="submission" date="2021-03" db="EMBL/GenBank/DDBJ databases">
        <title>Proteiniclasticum marinus sp. nov., isolated from tidal flat sediment.</title>
        <authorList>
            <person name="Namirimu T."/>
            <person name="Yang J.-A."/>
            <person name="Yang S.-H."/>
            <person name="Kim Y.-J."/>
            <person name="Kwon K.K."/>
        </authorList>
    </citation>
    <scope>NUCLEOTIDE SEQUENCE</scope>
    <source>
        <strain evidence="1">SCR006</strain>
    </source>
</reference>
<dbReference type="AlphaFoldDB" id="A0A939H8L1"/>
<gene>
    <name evidence="1" type="ORF">J3A84_02885</name>
</gene>
<organism evidence="1 2">
    <name type="scientific">Proteiniclasticum aestuarii</name>
    <dbReference type="NCBI Taxonomy" id="2817862"/>
    <lineage>
        <taxon>Bacteria</taxon>
        <taxon>Bacillati</taxon>
        <taxon>Bacillota</taxon>
        <taxon>Clostridia</taxon>
        <taxon>Eubacteriales</taxon>
        <taxon>Clostridiaceae</taxon>
        <taxon>Proteiniclasticum</taxon>
    </lineage>
</organism>
<name>A0A939H8L1_9CLOT</name>
<keyword evidence="2" id="KW-1185">Reference proteome</keyword>